<dbReference type="InterPro" id="IPR017896">
    <property type="entry name" value="4Fe4S_Fe-S-bd"/>
</dbReference>
<keyword evidence="11" id="KW-0411">Iron-sulfur</keyword>
<keyword evidence="6" id="KW-0816">Tricarboxylic acid cycle</keyword>
<reference evidence="15 16" key="2">
    <citation type="submission" date="2016-12" db="EMBL/GenBank/DDBJ databases">
        <title>Draft Genome Sequence of Cystobacter ferrugineus Strain Cbfe23.</title>
        <authorList>
            <person name="Akbar S."/>
            <person name="Dowd S.E."/>
            <person name="Stevens D.C."/>
        </authorList>
    </citation>
    <scope>NUCLEOTIDE SEQUENCE [LARGE SCALE GENOMIC DNA]</scope>
    <source>
        <strain evidence="15 16">Cbfe23</strain>
    </source>
</reference>
<feature type="domain" description="4Fe-4S ferredoxin-type" evidence="14">
    <location>
        <begin position="161"/>
        <end position="190"/>
    </location>
</feature>
<dbReference type="RefSeq" id="WP_071903176.1">
    <property type="nucleotide sequence ID" value="NZ_MPIN01000013.1"/>
</dbReference>
<evidence type="ECO:0000256" key="11">
    <source>
        <dbReference type="ARBA" id="ARBA00023014"/>
    </source>
</evidence>
<name>A0A1L9B009_9BACT</name>
<dbReference type="InterPro" id="IPR050573">
    <property type="entry name" value="SDH/FRD_Iron-Sulfur"/>
</dbReference>
<evidence type="ECO:0000256" key="5">
    <source>
        <dbReference type="ARBA" id="ARBA00022485"/>
    </source>
</evidence>
<dbReference type="Pfam" id="PF13085">
    <property type="entry name" value="Fer2_3"/>
    <property type="match status" value="1"/>
</dbReference>
<dbReference type="FunFam" id="1.10.1060.10:FF:000005">
    <property type="entry name" value="Succinate dehydrogenase iron-sulfur subunit"/>
    <property type="match status" value="1"/>
</dbReference>
<dbReference type="OrthoDB" id="9804391at2"/>
<dbReference type="GO" id="GO:0022904">
    <property type="term" value="P:respiratory electron transport chain"/>
    <property type="evidence" value="ECO:0007669"/>
    <property type="project" value="TreeGrafter"/>
</dbReference>
<evidence type="ECO:0000256" key="7">
    <source>
        <dbReference type="ARBA" id="ARBA00022714"/>
    </source>
</evidence>
<dbReference type="InterPro" id="IPR004489">
    <property type="entry name" value="Succ_DH/fum_Rdtase_Fe-S"/>
</dbReference>
<dbReference type="PROSITE" id="PS00198">
    <property type="entry name" value="4FE4S_FER_1"/>
    <property type="match status" value="1"/>
</dbReference>
<evidence type="ECO:0000256" key="10">
    <source>
        <dbReference type="ARBA" id="ARBA00023004"/>
    </source>
</evidence>
<dbReference type="EMBL" id="MPIN01000013">
    <property type="protein sequence ID" value="OJH35599.1"/>
    <property type="molecule type" value="Genomic_DNA"/>
</dbReference>
<organism evidence="15 16">
    <name type="scientific">Cystobacter ferrugineus</name>
    <dbReference type="NCBI Taxonomy" id="83449"/>
    <lineage>
        <taxon>Bacteria</taxon>
        <taxon>Pseudomonadati</taxon>
        <taxon>Myxococcota</taxon>
        <taxon>Myxococcia</taxon>
        <taxon>Myxococcales</taxon>
        <taxon>Cystobacterineae</taxon>
        <taxon>Archangiaceae</taxon>
        <taxon>Cystobacter</taxon>
    </lineage>
</organism>
<comment type="caution">
    <text evidence="15">The sequence shown here is derived from an EMBL/GenBank/DDBJ whole genome shotgun (WGS) entry which is preliminary data.</text>
</comment>
<dbReference type="Proteomes" id="UP000182229">
    <property type="component" value="Unassembled WGS sequence"/>
</dbReference>
<evidence type="ECO:0000256" key="4">
    <source>
        <dbReference type="ARBA" id="ARBA00012792"/>
    </source>
</evidence>
<dbReference type="PROSITE" id="PS51379">
    <property type="entry name" value="4FE4S_FER_2"/>
    <property type="match status" value="1"/>
</dbReference>
<dbReference type="FunFam" id="3.10.20.30:FF:000018">
    <property type="entry name" value="Succinate dehydrogenase iron-sulfur subunit"/>
    <property type="match status" value="1"/>
</dbReference>
<dbReference type="SUPFAM" id="SSF54292">
    <property type="entry name" value="2Fe-2S ferredoxin-like"/>
    <property type="match status" value="1"/>
</dbReference>
<dbReference type="InterPro" id="IPR025192">
    <property type="entry name" value="Succ_DH/fum_Rdtase_N"/>
</dbReference>
<dbReference type="NCBIfam" id="TIGR00384">
    <property type="entry name" value="dhsB"/>
    <property type="match status" value="1"/>
</dbReference>
<comment type="cofactor">
    <cofactor evidence="1">
        <name>[3Fe-4S] cluster</name>
        <dbReference type="ChEBI" id="CHEBI:21137"/>
    </cofactor>
</comment>
<keyword evidence="16" id="KW-1185">Reference proteome</keyword>
<dbReference type="GO" id="GO:0046872">
    <property type="term" value="F:metal ion binding"/>
    <property type="evidence" value="ECO:0007669"/>
    <property type="project" value="UniProtKB-KW"/>
</dbReference>
<evidence type="ECO:0000256" key="2">
    <source>
        <dbReference type="ARBA" id="ARBA00001966"/>
    </source>
</evidence>
<dbReference type="SUPFAM" id="SSF46548">
    <property type="entry name" value="alpha-helical ferredoxin"/>
    <property type="match status" value="1"/>
</dbReference>
<dbReference type="InterPro" id="IPR017900">
    <property type="entry name" value="4Fe4S_Fe_S_CS"/>
</dbReference>
<dbReference type="Gene3D" id="1.10.1060.10">
    <property type="entry name" value="Alpha-helical ferredoxin"/>
    <property type="match status" value="1"/>
</dbReference>
<dbReference type="PANTHER" id="PTHR11921:SF29">
    <property type="entry name" value="SUCCINATE DEHYDROGENASE [UBIQUINONE] IRON-SULFUR SUBUNIT, MITOCHONDRIAL"/>
    <property type="match status" value="1"/>
</dbReference>
<keyword evidence="8" id="KW-0479">Metal-binding</keyword>
<dbReference type="InterPro" id="IPR036010">
    <property type="entry name" value="2Fe-2S_ferredoxin-like_sf"/>
</dbReference>
<keyword evidence="9" id="KW-0560">Oxidoreductase</keyword>
<dbReference type="PANTHER" id="PTHR11921">
    <property type="entry name" value="SUCCINATE DEHYDROGENASE IRON-SULFUR PROTEIN"/>
    <property type="match status" value="1"/>
</dbReference>
<sequence>MDHATTTQAPVSNTTKHVTFRIWRQDGPDQQGHYDEFRIAYRPGANVVSCLMEIQRNPVTTDGRKVAPVIWDAACLEEVCGSCAMNINGRVRMACSALIDRLIGGGESIITLEPMKKFPVTRDLAVNRDRMFDALKRVKAWIPIDGTHNLGPGPRQSPADHSVMYKLSTCITCGSCLEACPQVTVDNDFMGAAAISQARLFNMNPTGKMNSEERVRGLMGPGGIQDCGKAQNCVKVCPKEIPLTTSIAVMNREVSKQIIKDIFFNQEGDKKATGGPG</sequence>
<dbReference type="InterPro" id="IPR012675">
    <property type="entry name" value="Beta-grasp_dom_sf"/>
</dbReference>
<dbReference type="STRING" id="83449.BON30_36605"/>
<dbReference type="AlphaFoldDB" id="A0A1L9B009"/>
<evidence type="ECO:0000256" key="13">
    <source>
        <dbReference type="ARBA" id="ARBA00034078"/>
    </source>
</evidence>
<dbReference type="EC" id="1.3.5.1" evidence="4"/>
<dbReference type="GO" id="GO:0009055">
    <property type="term" value="F:electron transfer activity"/>
    <property type="evidence" value="ECO:0007669"/>
    <property type="project" value="InterPro"/>
</dbReference>
<keyword evidence="10" id="KW-0408">Iron</keyword>
<proteinExistence type="inferred from homology"/>
<dbReference type="Gene3D" id="3.10.20.30">
    <property type="match status" value="1"/>
</dbReference>
<dbReference type="GO" id="GO:0006099">
    <property type="term" value="P:tricarboxylic acid cycle"/>
    <property type="evidence" value="ECO:0007669"/>
    <property type="project" value="UniProtKB-KW"/>
</dbReference>
<comment type="cofactor">
    <cofactor evidence="13">
        <name>[2Fe-2S] cluster</name>
        <dbReference type="ChEBI" id="CHEBI:190135"/>
    </cofactor>
</comment>
<comment type="similarity">
    <text evidence="3">Belongs to the succinate dehydrogenase/fumarate reductase iron-sulfur protein family.</text>
</comment>
<keyword evidence="7" id="KW-0001">2Fe-2S</keyword>
<evidence type="ECO:0000256" key="6">
    <source>
        <dbReference type="ARBA" id="ARBA00022532"/>
    </source>
</evidence>
<dbReference type="NCBIfam" id="NF006391">
    <property type="entry name" value="PRK08640.1"/>
    <property type="match status" value="1"/>
</dbReference>
<evidence type="ECO:0000256" key="9">
    <source>
        <dbReference type="ARBA" id="ARBA00023002"/>
    </source>
</evidence>
<dbReference type="GO" id="GO:0051538">
    <property type="term" value="F:3 iron, 4 sulfur cluster binding"/>
    <property type="evidence" value="ECO:0007669"/>
    <property type="project" value="UniProtKB-KW"/>
</dbReference>
<dbReference type="GO" id="GO:0051539">
    <property type="term" value="F:4 iron, 4 sulfur cluster binding"/>
    <property type="evidence" value="ECO:0007669"/>
    <property type="project" value="UniProtKB-KW"/>
</dbReference>
<evidence type="ECO:0000256" key="8">
    <source>
        <dbReference type="ARBA" id="ARBA00022723"/>
    </source>
</evidence>
<gene>
    <name evidence="15" type="ORF">BON30_36605</name>
</gene>
<keyword evidence="12" id="KW-0003">3Fe-4S</keyword>
<comment type="cofactor">
    <cofactor evidence="2">
        <name>[4Fe-4S] cluster</name>
        <dbReference type="ChEBI" id="CHEBI:49883"/>
    </cofactor>
</comment>
<evidence type="ECO:0000259" key="14">
    <source>
        <dbReference type="PROSITE" id="PS51379"/>
    </source>
</evidence>
<protein>
    <recommendedName>
        <fullName evidence="4">succinate dehydrogenase</fullName>
        <ecNumber evidence="4">1.3.5.1</ecNumber>
    </recommendedName>
</protein>
<evidence type="ECO:0000256" key="12">
    <source>
        <dbReference type="ARBA" id="ARBA00023291"/>
    </source>
</evidence>
<dbReference type="Pfam" id="PF13183">
    <property type="entry name" value="Fer4_8"/>
    <property type="match status" value="1"/>
</dbReference>
<dbReference type="InterPro" id="IPR009051">
    <property type="entry name" value="Helical_ferredxn"/>
</dbReference>
<evidence type="ECO:0000313" key="15">
    <source>
        <dbReference type="EMBL" id="OJH35599.1"/>
    </source>
</evidence>
<accession>A0A1L9B009</accession>
<keyword evidence="5" id="KW-0004">4Fe-4S</keyword>
<dbReference type="GO" id="GO:0008177">
    <property type="term" value="F:succinate dehydrogenase (quinone) activity"/>
    <property type="evidence" value="ECO:0007669"/>
    <property type="project" value="UniProtKB-EC"/>
</dbReference>
<evidence type="ECO:0000313" key="16">
    <source>
        <dbReference type="Proteomes" id="UP000182229"/>
    </source>
</evidence>
<dbReference type="GO" id="GO:0051537">
    <property type="term" value="F:2 iron, 2 sulfur cluster binding"/>
    <property type="evidence" value="ECO:0007669"/>
    <property type="project" value="UniProtKB-KW"/>
</dbReference>
<reference evidence="16" key="1">
    <citation type="submission" date="2016-11" db="EMBL/GenBank/DDBJ databases">
        <authorList>
            <person name="Shukria A."/>
            <person name="Stevens D.C."/>
        </authorList>
    </citation>
    <scope>NUCLEOTIDE SEQUENCE [LARGE SCALE GENOMIC DNA]</scope>
    <source>
        <strain evidence="16">Cbfe23</strain>
    </source>
</reference>
<evidence type="ECO:0000256" key="3">
    <source>
        <dbReference type="ARBA" id="ARBA00009433"/>
    </source>
</evidence>
<evidence type="ECO:0000256" key="1">
    <source>
        <dbReference type="ARBA" id="ARBA00001927"/>
    </source>
</evidence>